<feature type="signal peptide" evidence="2">
    <location>
        <begin position="1"/>
        <end position="24"/>
    </location>
</feature>
<name>A0A1I1ARH4_9CELL</name>
<feature type="region of interest" description="Disordered" evidence="1">
    <location>
        <begin position="35"/>
        <end position="58"/>
    </location>
</feature>
<reference evidence="3 4" key="1">
    <citation type="submission" date="2016-10" db="EMBL/GenBank/DDBJ databases">
        <authorList>
            <person name="de Groot N.N."/>
        </authorList>
    </citation>
    <scope>NUCLEOTIDE SEQUENCE [LARGE SCALE GENOMIC DNA]</scope>
    <source>
        <strain evidence="3 4">CGMCC 4.6945</strain>
    </source>
</reference>
<dbReference type="Proteomes" id="UP000199012">
    <property type="component" value="Unassembled WGS sequence"/>
</dbReference>
<accession>A0A1I1ARH4</accession>
<dbReference type="AlphaFoldDB" id="A0A1I1ARH4"/>
<feature type="chain" id="PRO_5011789912" evidence="2">
    <location>
        <begin position="25"/>
        <end position="58"/>
    </location>
</feature>
<evidence type="ECO:0000313" key="3">
    <source>
        <dbReference type="EMBL" id="SFB39078.1"/>
    </source>
</evidence>
<evidence type="ECO:0000313" key="4">
    <source>
        <dbReference type="Proteomes" id="UP000199012"/>
    </source>
</evidence>
<sequence length="58" mass="5771">MPLTTTSYAATDRRLLRVMSVAAAAVLALTAVGSTATTGPGTAEPVGGQVPTQVAVDR</sequence>
<keyword evidence="4" id="KW-1185">Reference proteome</keyword>
<evidence type="ECO:0000256" key="1">
    <source>
        <dbReference type="SAM" id="MobiDB-lite"/>
    </source>
</evidence>
<proteinExistence type="predicted"/>
<dbReference type="EMBL" id="FOKA01000020">
    <property type="protein sequence ID" value="SFB39078.1"/>
    <property type="molecule type" value="Genomic_DNA"/>
</dbReference>
<organism evidence="3 4">
    <name type="scientific">Cellulomonas marina</name>
    <dbReference type="NCBI Taxonomy" id="988821"/>
    <lineage>
        <taxon>Bacteria</taxon>
        <taxon>Bacillati</taxon>
        <taxon>Actinomycetota</taxon>
        <taxon>Actinomycetes</taxon>
        <taxon>Micrococcales</taxon>
        <taxon>Cellulomonadaceae</taxon>
        <taxon>Cellulomonas</taxon>
    </lineage>
</organism>
<evidence type="ECO:0000256" key="2">
    <source>
        <dbReference type="SAM" id="SignalP"/>
    </source>
</evidence>
<protein>
    <submittedName>
        <fullName evidence="3">Uncharacterized protein</fullName>
    </submittedName>
</protein>
<gene>
    <name evidence="3" type="ORF">SAMN05421867_12017</name>
</gene>
<keyword evidence="2" id="KW-0732">Signal</keyword>